<comment type="caution">
    <text evidence="2">The sequence shown here is derived from an EMBL/GenBank/DDBJ whole genome shotgun (WGS) entry which is preliminary data.</text>
</comment>
<dbReference type="EMBL" id="UPSH01000001">
    <property type="protein sequence ID" value="VBB18934.1"/>
    <property type="molecule type" value="Genomic_DNA"/>
</dbReference>
<feature type="region of interest" description="Disordered" evidence="1">
    <location>
        <begin position="23"/>
        <end position="62"/>
    </location>
</feature>
<gene>
    <name evidence="2" type="ORF">YASMINEVIRUS_1466</name>
</gene>
<reference evidence="2 3" key="1">
    <citation type="submission" date="2018-10" db="EMBL/GenBank/DDBJ databases">
        <authorList>
            <consortium name="IHU Genomes"/>
        </authorList>
    </citation>
    <scope>NUCLEOTIDE SEQUENCE [LARGE SCALE GENOMIC DNA]</scope>
    <source>
        <strain evidence="2 3">A1</strain>
    </source>
</reference>
<evidence type="ECO:0000313" key="3">
    <source>
        <dbReference type="Proteomes" id="UP000594342"/>
    </source>
</evidence>
<keyword evidence="3" id="KW-1185">Reference proteome</keyword>
<feature type="compositionally biased region" description="Polar residues" evidence="1">
    <location>
        <begin position="23"/>
        <end position="42"/>
    </location>
</feature>
<name>A0A5K0UBM5_9VIRU</name>
<feature type="compositionally biased region" description="Low complexity" evidence="1">
    <location>
        <begin position="43"/>
        <end position="59"/>
    </location>
</feature>
<evidence type="ECO:0000256" key="1">
    <source>
        <dbReference type="SAM" id="MobiDB-lite"/>
    </source>
</evidence>
<dbReference type="Proteomes" id="UP000594342">
    <property type="component" value="Unassembled WGS sequence"/>
</dbReference>
<evidence type="ECO:0000313" key="2">
    <source>
        <dbReference type="EMBL" id="VBB18934.1"/>
    </source>
</evidence>
<proteinExistence type="predicted"/>
<sequence>MGNSFNKQKTEVSYTKVIPTNNSNSYQSSAPNAQTHASYGQNTSTAITTTSGQGISSTSDRSRDVVQVKTEVATREGFKPVTFNIDHDAFVRIFMDPKVELGIGNLAYLIGYKMVYVVDEYRQRIPNVIAIVTLKINAQNNIIFQSEKSRGHHKKEVYELLKLSNSIAKDSYYSRDSQADSLRHTGGNMLAWEHSTKYCAHNVETLALTFCGKFRDVITACKKYDANLAFAESAYTFEENMEPVVYEVGHCNHSKYVNPNIGSGGCLDFFHFFLRPEYAIDYGFWQFQFNDKRSDVNRTEIVLGKRFADLRKVNYIECAGDVSCDRGNVKLVKDKNGYTSSQLFVNRQRDEIINRQTETEVESVVGQLEKEIETEAKLASSPPKEVDFLTGFTSAPAPTTASEQVPTQTSVHEPTLTAGSVPVSTEHSIVASAFTFDAPQPVSSISTNAVPMTVLGTMPVAMPVPYQQPQYTVGQPVASVNVPYQQQTQYSAYTGQTVGSVNSSYQPYYGDQTGLRYRGHDQHHSS</sequence>
<organism evidence="2 3">
    <name type="scientific">Yasminevirus sp. GU-2018</name>
    <dbReference type="NCBI Taxonomy" id="2420051"/>
    <lineage>
        <taxon>Viruses</taxon>
        <taxon>Varidnaviria</taxon>
        <taxon>Bamfordvirae</taxon>
        <taxon>Nucleocytoviricota</taxon>
        <taxon>Megaviricetes</taxon>
        <taxon>Imitervirales</taxon>
        <taxon>Mimiviridae</taxon>
        <taxon>Klosneuvirinae</taxon>
        <taxon>Yasminevirus</taxon>
        <taxon>Yasminevirus saudimassiliense</taxon>
    </lineage>
</organism>
<accession>A0A5K0UBM5</accession>
<protein>
    <submittedName>
        <fullName evidence="2">Uncharacterized protein</fullName>
    </submittedName>
</protein>